<keyword evidence="2" id="KW-0812">Transmembrane</keyword>
<feature type="compositionally biased region" description="Polar residues" evidence="1">
    <location>
        <begin position="539"/>
        <end position="554"/>
    </location>
</feature>
<protein>
    <recommendedName>
        <fullName evidence="5">VWFA domain-containing protein</fullName>
    </recommendedName>
</protein>
<reference evidence="3 4" key="1">
    <citation type="submission" date="2019-02" db="EMBL/GenBank/DDBJ databases">
        <title>Deep-cultivation of Planctomycetes and their phenomic and genomic characterization uncovers novel biology.</title>
        <authorList>
            <person name="Wiegand S."/>
            <person name="Jogler M."/>
            <person name="Boedeker C."/>
            <person name="Pinto D."/>
            <person name="Vollmers J."/>
            <person name="Rivas-Marin E."/>
            <person name="Kohn T."/>
            <person name="Peeters S.H."/>
            <person name="Heuer A."/>
            <person name="Rast P."/>
            <person name="Oberbeckmann S."/>
            <person name="Bunk B."/>
            <person name="Jeske O."/>
            <person name="Meyerdierks A."/>
            <person name="Storesund J.E."/>
            <person name="Kallscheuer N."/>
            <person name="Luecker S."/>
            <person name="Lage O.M."/>
            <person name="Pohl T."/>
            <person name="Merkel B.J."/>
            <person name="Hornburger P."/>
            <person name="Mueller R.-W."/>
            <person name="Bruemmer F."/>
            <person name="Labrenz M."/>
            <person name="Spormann A.M."/>
            <person name="Op Den Camp H."/>
            <person name="Overmann J."/>
            <person name="Amann R."/>
            <person name="Jetten M.S.M."/>
            <person name="Mascher T."/>
            <person name="Medema M.H."/>
            <person name="Devos D.P."/>
            <person name="Kaster A.-K."/>
            <person name="Ovreas L."/>
            <person name="Rohde M."/>
            <person name="Galperin M.Y."/>
            <person name="Jogler C."/>
        </authorList>
    </citation>
    <scope>NUCLEOTIDE SEQUENCE [LARGE SCALE GENOMIC DNA]</scope>
    <source>
        <strain evidence="3 4">Pla22</strain>
    </source>
</reference>
<dbReference type="PANTHER" id="PTHR37464:SF1">
    <property type="entry name" value="BLL2463 PROTEIN"/>
    <property type="match status" value="1"/>
</dbReference>
<dbReference type="EMBL" id="SJPI01000002">
    <property type="protein sequence ID" value="TWT50594.1"/>
    <property type="molecule type" value="Genomic_DNA"/>
</dbReference>
<dbReference type="SUPFAM" id="SSF52317">
    <property type="entry name" value="Class I glutamine amidotransferase-like"/>
    <property type="match status" value="1"/>
</dbReference>
<evidence type="ECO:0000313" key="3">
    <source>
        <dbReference type="EMBL" id="TWT50594.1"/>
    </source>
</evidence>
<keyword evidence="4" id="KW-1185">Reference proteome</keyword>
<dbReference type="Gene3D" id="3.40.50.880">
    <property type="match status" value="1"/>
</dbReference>
<evidence type="ECO:0000313" key="4">
    <source>
        <dbReference type="Proteomes" id="UP000316598"/>
    </source>
</evidence>
<dbReference type="AlphaFoldDB" id="A0A5C5WIE8"/>
<name>A0A5C5WIE8_9BACT</name>
<proteinExistence type="predicted"/>
<dbReference type="InterPro" id="IPR029062">
    <property type="entry name" value="Class_I_gatase-like"/>
</dbReference>
<comment type="caution">
    <text evidence="3">The sequence shown here is derived from an EMBL/GenBank/DDBJ whole genome shotgun (WGS) entry which is preliminary data.</text>
</comment>
<dbReference type="Gene3D" id="2.60.40.10">
    <property type="entry name" value="Immunoglobulins"/>
    <property type="match status" value="1"/>
</dbReference>
<keyword evidence="2" id="KW-0472">Membrane</keyword>
<evidence type="ECO:0008006" key="5">
    <source>
        <dbReference type="Google" id="ProtNLM"/>
    </source>
</evidence>
<gene>
    <name evidence="3" type="ORF">Pla22_33370</name>
</gene>
<dbReference type="InterPro" id="IPR013783">
    <property type="entry name" value="Ig-like_fold"/>
</dbReference>
<evidence type="ECO:0000256" key="2">
    <source>
        <dbReference type="SAM" id="Phobius"/>
    </source>
</evidence>
<accession>A0A5C5WIE8</accession>
<evidence type="ECO:0000256" key="1">
    <source>
        <dbReference type="SAM" id="MobiDB-lite"/>
    </source>
</evidence>
<feature type="compositionally biased region" description="Polar residues" evidence="1">
    <location>
        <begin position="522"/>
        <end position="531"/>
    </location>
</feature>
<dbReference type="PANTHER" id="PTHR37464">
    <property type="entry name" value="BLL2463 PROTEIN"/>
    <property type="match status" value="1"/>
</dbReference>
<dbReference type="Proteomes" id="UP000316598">
    <property type="component" value="Unassembled WGS sequence"/>
</dbReference>
<feature type="region of interest" description="Disordered" evidence="1">
    <location>
        <begin position="519"/>
        <end position="560"/>
    </location>
</feature>
<organism evidence="3 4">
    <name type="scientific">Rubripirellula amarantea</name>
    <dbReference type="NCBI Taxonomy" id="2527999"/>
    <lineage>
        <taxon>Bacteria</taxon>
        <taxon>Pseudomonadati</taxon>
        <taxon>Planctomycetota</taxon>
        <taxon>Planctomycetia</taxon>
        <taxon>Pirellulales</taxon>
        <taxon>Pirellulaceae</taxon>
        <taxon>Rubripirellula</taxon>
    </lineage>
</organism>
<feature type="transmembrane region" description="Helical" evidence="2">
    <location>
        <begin position="20"/>
        <end position="42"/>
    </location>
</feature>
<sequence>MDFLLQSYRKQKKWIRLRQLLLLLSRIAVAALLVAMLCGWTGGGRALQMLGGTTTHHVVILDDSYSMGDSSFASTPMVDNTGLAATAYGRSLGALQDLTRRLVADEGNHQLTVMRASRAAMTVRAGSESGDTAADLSAQTISGDGKLINRVMSTSVSPIRTDIGAALDLASELISSTPADTTYLYIASDFRERDWGSAERLAASLRKMPAGVAIRMIDCAATPSANLAVTDLTPVQDVWVAGVPVVVNATVKNFSASPAKNVPLQTRVIRYGDDVIGVDATRKYSGTVESLPTMMIESLPPGGQVTKSFQVFITQTGTHAVEVSLPEDSLKIDNTRSCTLPLTDAEKVLIVSNESGGDLQGRSAYHVASVLNPGSQVRIGAVPDVKPPSFLRSATWETLAAYRAIYLVDLPEINRNTAEALQRYVQRGGGLAMFLGSEVSATSYNESLLGDQRTLLPGLLTEIVPVGNDGAVKNKADLQLGEASQTLLSPLQSAGEAAFALVGLTQSWDLDLEAELDADPNAGTNLENSAEATADEESNVSASAGTRGTSNSGNKGPIRRVLDRADGLPFVIQHDVGRGRVVTVLAGLDGQWTNWPGDPTFVVFLLQTNAMLWSGASPPTGRYVDEPLTRVVSVRQYTGDAAYVPPTDEPPRVSIDINAVETQSEGASEPTLRFEIAPEEMVIEGESNVDDWLRPGISEWSLIRSDGSTEVSPTVGVIRIGESDLKRASSAEISQSLLPTEVKFVSSDAWSDENQVAGSSTLMLFLLGLLGLMLAAEQALAYWASYHSKPAVASSPTVSTRGSAL</sequence>
<keyword evidence="2" id="KW-1133">Transmembrane helix</keyword>